<dbReference type="GeneID" id="7833700"/>
<dbReference type="eggNOG" id="KOG0653">
    <property type="taxonomic scope" value="Eukaryota"/>
</dbReference>
<dbReference type="InterPro" id="IPR039361">
    <property type="entry name" value="Cyclin"/>
</dbReference>
<protein>
    <submittedName>
        <fullName evidence="8">Amine-terminal domain cyclin</fullName>
    </submittedName>
</protein>
<dbReference type="InterPro" id="IPR004367">
    <property type="entry name" value="Cyclin_C-dom"/>
</dbReference>
<dbReference type="PANTHER" id="PTHR10177">
    <property type="entry name" value="CYCLINS"/>
    <property type="match status" value="1"/>
</dbReference>
<comment type="similarity">
    <text evidence="4">Belongs to the cyclin family.</text>
</comment>
<dbReference type="GO" id="GO:0051301">
    <property type="term" value="P:cell division"/>
    <property type="evidence" value="ECO:0007669"/>
    <property type="project" value="UniProtKB-KW"/>
</dbReference>
<sequence length="434" mass="50726">MACLQMRNGEQSMFGDSNKLQSNQLRAFGREIQNIPDSRFNTRSQSIKANMQPHHAQKLSMELDTNINEQENGMKRSSPRKFSMHVKHSSEVPQNHQKRMSSQIDTVSNNGTERSYQTNQTGLQNKNIDMKNIEFELNRISKEDSEKPTLVAQYSKQIFDYMRQREIAFKVGEYMEKQTQINDRMRAILVDWIVEIHRKCKLLPETLFITVNLIDRFLDRATCTRDNLQLVGVTALFIASKYEEIYPPNLNDFVEATQKAYRKNDVLQMEGSIICALNFNLTVPTSLRFLERYGRVDKLDKKSFDMSLYILQLCLVEYKFVKYSESLKACAAIYLTNKLFKKNICWSDVLTGHTQHTEQQIRPCALEMCLLLQSASTNQTQAVRRKFLSSEYSEVATIQIEKMNPSQQNTQQHSYQNNQNYPPNIPKYNYREQY</sequence>
<dbReference type="SUPFAM" id="SSF47954">
    <property type="entry name" value="Cyclin-like"/>
    <property type="match status" value="2"/>
</dbReference>
<keyword evidence="1" id="KW-0132">Cell division</keyword>
<feature type="domain" description="Cyclin-like" evidence="6">
    <location>
        <begin position="288"/>
        <end position="370"/>
    </location>
</feature>
<organism evidence="8 9">
    <name type="scientific">Tetrahymena thermophila (strain SB210)</name>
    <dbReference type="NCBI Taxonomy" id="312017"/>
    <lineage>
        <taxon>Eukaryota</taxon>
        <taxon>Sar</taxon>
        <taxon>Alveolata</taxon>
        <taxon>Ciliophora</taxon>
        <taxon>Intramacronucleata</taxon>
        <taxon>Oligohymenophorea</taxon>
        <taxon>Hymenostomatida</taxon>
        <taxon>Tetrahymenina</taxon>
        <taxon>Tetrahymenidae</taxon>
        <taxon>Tetrahymena</taxon>
    </lineage>
</organism>
<name>Q23JX5_TETTS</name>
<gene>
    <name evidence="8" type="ORF">TTHERM_00196590</name>
</gene>
<proteinExistence type="inferred from homology"/>
<feature type="domain" description="Cyclin C-terminal" evidence="7">
    <location>
        <begin position="284"/>
        <end position="401"/>
    </location>
</feature>
<evidence type="ECO:0000256" key="2">
    <source>
        <dbReference type="ARBA" id="ARBA00023127"/>
    </source>
</evidence>
<dbReference type="InterPro" id="IPR013763">
    <property type="entry name" value="Cyclin-like_dom"/>
</dbReference>
<keyword evidence="9" id="KW-1185">Reference proteome</keyword>
<dbReference type="Pfam" id="PF02984">
    <property type="entry name" value="Cyclin_C"/>
    <property type="match status" value="1"/>
</dbReference>
<dbReference type="Proteomes" id="UP000009168">
    <property type="component" value="Unassembled WGS sequence"/>
</dbReference>
<dbReference type="GO" id="GO:0044772">
    <property type="term" value="P:mitotic cell cycle phase transition"/>
    <property type="evidence" value="ECO:0007669"/>
    <property type="project" value="InterPro"/>
</dbReference>
<evidence type="ECO:0000256" key="5">
    <source>
        <dbReference type="SAM" id="MobiDB-lite"/>
    </source>
</evidence>
<dbReference type="InterPro" id="IPR036915">
    <property type="entry name" value="Cyclin-like_sf"/>
</dbReference>
<dbReference type="OrthoDB" id="5590282at2759"/>
<dbReference type="InterPro" id="IPR048258">
    <property type="entry name" value="Cyclins_cyclin-box"/>
</dbReference>
<reference evidence="9" key="1">
    <citation type="journal article" date="2006" name="PLoS Biol.">
        <title>Macronuclear genome sequence of the ciliate Tetrahymena thermophila, a model eukaryote.</title>
        <authorList>
            <person name="Eisen J.A."/>
            <person name="Coyne R.S."/>
            <person name="Wu M."/>
            <person name="Wu D."/>
            <person name="Thiagarajan M."/>
            <person name="Wortman J.R."/>
            <person name="Badger J.H."/>
            <person name="Ren Q."/>
            <person name="Amedeo P."/>
            <person name="Jones K.M."/>
            <person name="Tallon L.J."/>
            <person name="Delcher A.L."/>
            <person name="Salzberg S.L."/>
            <person name="Silva J.C."/>
            <person name="Haas B.J."/>
            <person name="Majoros W.H."/>
            <person name="Farzad M."/>
            <person name="Carlton J.M."/>
            <person name="Smith R.K. Jr."/>
            <person name="Garg J."/>
            <person name="Pearlman R.E."/>
            <person name="Karrer K.M."/>
            <person name="Sun L."/>
            <person name="Manning G."/>
            <person name="Elde N.C."/>
            <person name="Turkewitz A.P."/>
            <person name="Asai D.J."/>
            <person name="Wilkes D.E."/>
            <person name="Wang Y."/>
            <person name="Cai H."/>
            <person name="Collins K."/>
            <person name="Stewart B.A."/>
            <person name="Lee S.R."/>
            <person name="Wilamowska K."/>
            <person name="Weinberg Z."/>
            <person name="Ruzzo W.L."/>
            <person name="Wloga D."/>
            <person name="Gaertig J."/>
            <person name="Frankel J."/>
            <person name="Tsao C.-C."/>
            <person name="Gorovsky M.A."/>
            <person name="Keeling P.J."/>
            <person name="Waller R.F."/>
            <person name="Patron N.J."/>
            <person name="Cherry J.M."/>
            <person name="Stover N.A."/>
            <person name="Krieger C.J."/>
            <person name="del Toro C."/>
            <person name="Ryder H.F."/>
            <person name="Williamson S.C."/>
            <person name="Barbeau R.A."/>
            <person name="Hamilton E.P."/>
            <person name="Orias E."/>
        </authorList>
    </citation>
    <scope>NUCLEOTIDE SEQUENCE [LARGE SCALE GENOMIC DNA]</scope>
    <source>
        <strain evidence="9">SB210</strain>
    </source>
</reference>
<evidence type="ECO:0000313" key="9">
    <source>
        <dbReference type="Proteomes" id="UP000009168"/>
    </source>
</evidence>
<evidence type="ECO:0000259" key="6">
    <source>
        <dbReference type="SMART" id="SM00385"/>
    </source>
</evidence>
<dbReference type="CDD" id="cd20507">
    <property type="entry name" value="CYCLIN_CCNB1-like_rpt1"/>
    <property type="match status" value="1"/>
</dbReference>
<feature type="region of interest" description="Disordered" evidence="5">
    <location>
        <begin position="403"/>
        <end position="434"/>
    </location>
</feature>
<accession>Q23JX5</accession>
<dbReference type="FunFam" id="1.10.472.10:FF:000001">
    <property type="entry name" value="G2/mitotic-specific cyclin"/>
    <property type="match status" value="1"/>
</dbReference>
<dbReference type="GO" id="GO:0016538">
    <property type="term" value="F:cyclin-dependent protein serine/threonine kinase regulator activity"/>
    <property type="evidence" value="ECO:0007669"/>
    <property type="project" value="InterPro"/>
</dbReference>
<dbReference type="InParanoid" id="Q23JX5"/>
<keyword evidence="3" id="KW-0131">Cell cycle</keyword>
<dbReference type="AlphaFoldDB" id="Q23JX5"/>
<dbReference type="KEGG" id="tet:TTHERM_00196590"/>
<dbReference type="InterPro" id="IPR006671">
    <property type="entry name" value="Cyclin_N"/>
</dbReference>
<evidence type="ECO:0000256" key="3">
    <source>
        <dbReference type="ARBA" id="ARBA00023306"/>
    </source>
</evidence>
<dbReference type="Gene3D" id="1.10.472.10">
    <property type="entry name" value="Cyclin-like"/>
    <property type="match status" value="2"/>
</dbReference>
<evidence type="ECO:0000259" key="7">
    <source>
        <dbReference type="SMART" id="SM01332"/>
    </source>
</evidence>
<evidence type="ECO:0000313" key="8">
    <source>
        <dbReference type="EMBL" id="EAR97068.2"/>
    </source>
</evidence>
<feature type="compositionally biased region" description="Low complexity" evidence="5">
    <location>
        <begin position="405"/>
        <end position="428"/>
    </location>
</feature>
<dbReference type="InterPro" id="IPR046965">
    <property type="entry name" value="Cyclin_A/B-like"/>
</dbReference>
<evidence type="ECO:0000256" key="4">
    <source>
        <dbReference type="RuleBase" id="RU000383"/>
    </source>
</evidence>
<dbReference type="SMART" id="SM00385">
    <property type="entry name" value="CYCLIN"/>
    <property type="match status" value="2"/>
</dbReference>
<dbReference type="HOGENOM" id="CLU_020695_2_0_1"/>
<evidence type="ECO:0000256" key="1">
    <source>
        <dbReference type="ARBA" id="ARBA00022618"/>
    </source>
</evidence>
<dbReference type="RefSeq" id="XP_001017313.2">
    <property type="nucleotide sequence ID" value="XM_001017313.3"/>
</dbReference>
<dbReference type="EMBL" id="GG662673">
    <property type="protein sequence ID" value="EAR97068.2"/>
    <property type="molecule type" value="Genomic_DNA"/>
</dbReference>
<dbReference type="Pfam" id="PF00134">
    <property type="entry name" value="Cyclin_N"/>
    <property type="match status" value="1"/>
</dbReference>
<dbReference type="PROSITE" id="PS00292">
    <property type="entry name" value="CYCLINS"/>
    <property type="match status" value="1"/>
</dbReference>
<keyword evidence="2 4" id="KW-0195">Cyclin</keyword>
<dbReference type="STRING" id="312017.Q23JX5"/>
<feature type="domain" description="Cyclin-like" evidence="6">
    <location>
        <begin position="191"/>
        <end position="275"/>
    </location>
</feature>
<dbReference type="SMART" id="SM01332">
    <property type="entry name" value="Cyclin_C"/>
    <property type="match status" value="1"/>
</dbReference>
<dbReference type="PIRSF" id="PIRSF001771">
    <property type="entry name" value="Cyclin_A_B_D_E"/>
    <property type="match status" value="1"/>
</dbReference>